<evidence type="ECO:0000313" key="22">
    <source>
        <dbReference type="Proteomes" id="UP000320333"/>
    </source>
</evidence>
<dbReference type="Pfam" id="PF04152">
    <property type="entry name" value="Mre11_DNA_bind"/>
    <property type="match status" value="1"/>
</dbReference>
<dbReference type="PIRSF" id="PIRSF000882">
    <property type="entry name" value="DSB_repair_MRE11"/>
    <property type="match status" value="1"/>
</dbReference>
<dbReference type="InterPro" id="IPR007281">
    <property type="entry name" value="Mre11_DNA-bd"/>
</dbReference>
<evidence type="ECO:0000313" key="21">
    <source>
        <dbReference type="EMBL" id="TPX73606.1"/>
    </source>
</evidence>
<comment type="subcellular location">
    <subcellularLocation>
        <location evidence="3">Chromosome</location>
    </subcellularLocation>
    <subcellularLocation>
        <location evidence="2 16">Nucleus</location>
    </subcellularLocation>
</comment>
<keyword evidence="10 16" id="KW-0378">Hydrolase</keyword>
<organism evidence="21 22">
    <name type="scientific">Chytriomyces confervae</name>
    <dbReference type="NCBI Taxonomy" id="246404"/>
    <lineage>
        <taxon>Eukaryota</taxon>
        <taxon>Fungi</taxon>
        <taxon>Fungi incertae sedis</taxon>
        <taxon>Chytridiomycota</taxon>
        <taxon>Chytridiomycota incertae sedis</taxon>
        <taxon>Chytridiomycetes</taxon>
        <taxon>Chytridiales</taxon>
        <taxon>Chytriomycetaceae</taxon>
        <taxon>Chytriomyces</taxon>
    </lineage>
</organism>
<dbReference type="GO" id="GO:0030870">
    <property type="term" value="C:Mre11 complex"/>
    <property type="evidence" value="ECO:0007669"/>
    <property type="project" value="UniProtKB-UniRule"/>
</dbReference>
<keyword evidence="15 16" id="KW-0469">Meiosis</keyword>
<dbReference type="InterPro" id="IPR004843">
    <property type="entry name" value="Calcineurin-like_PHP"/>
</dbReference>
<feature type="region of interest" description="Disordered" evidence="19">
    <location>
        <begin position="529"/>
        <end position="739"/>
    </location>
</feature>
<keyword evidence="12 16" id="KW-0234">DNA repair</keyword>
<evidence type="ECO:0000256" key="15">
    <source>
        <dbReference type="ARBA" id="ARBA00023254"/>
    </source>
</evidence>
<feature type="compositionally biased region" description="Low complexity" evidence="19">
    <location>
        <begin position="639"/>
        <end position="663"/>
    </location>
</feature>
<dbReference type="EMBL" id="QEAP01000175">
    <property type="protein sequence ID" value="TPX73606.1"/>
    <property type="molecule type" value="Genomic_DNA"/>
</dbReference>
<dbReference type="GO" id="GO:0000724">
    <property type="term" value="P:double-strand break repair via homologous recombination"/>
    <property type="evidence" value="ECO:0007669"/>
    <property type="project" value="TreeGrafter"/>
</dbReference>
<evidence type="ECO:0000259" key="20">
    <source>
        <dbReference type="SMART" id="SM01347"/>
    </source>
</evidence>
<name>A0A507FE90_9FUNG</name>
<dbReference type="GO" id="GO:0007095">
    <property type="term" value="P:mitotic G2 DNA damage checkpoint signaling"/>
    <property type="evidence" value="ECO:0007669"/>
    <property type="project" value="TreeGrafter"/>
</dbReference>
<evidence type="ECO:0000256" key="10">
    <source>
        <dbReference type="ARBA" id="ARBA00022801"/>
    </source>
</evidence>
<dbReference type="GO" id="GO:0000014">
    <property type="term" value="F:single-stranded DNA endodeoxyribonuclease activity"/>
    <property type="evidence" value="ECO:0007669"/>
    <property type="project" value="TreeGrafter"/>
</dbReference>
<dbReference type="InterPro" id="IPR003701">
    <property type="entry name" value="Mre11"/>
</dbReference>
<dbReference type="PANTHER" id="PTHR10139:SF1">
    <property type="entry name" value="DOUBLE-STRAND BREAK REPAIR PROTEIN MRE11"/>
    <property type="match status" value="1"/>
</dbReference>
<keyword evidence="6 16" id="KW-0540">Nuclease</keyword>
<dbReference type="Proteomes" id="UP000320333">
    <property type="component" value="Unassembled WGS sequence"/>
</dbReference>
<evidence type="ECO:0000256" key="18">
    <source>
        <dbReference type="RuleBase" id="RU003447"/>
    </source>
</evidence>
<keyword evidence="11 16" id="KW-0269">Exonuclease</keyword>
<gene>
    <name evidence="21" type="ORF">CcCBS67573_g05115</name>
</gene>
<accession>A0A507FE90</accession>
<dbReference type="SUPFAM" id="SSF56300">
    <property type="entry name" value="Metallo-dependent phosphatases"/>
    <property type="match status" value="1"/>
</dbReference>
<evidence type="ECO:0000256" key="16">
    <source>
        <dbReference type="PIRNR" id="PIRNR000882"/>
    </source>
</evidence>
<dbReference type="GO" id="GO:0042138">
    <property type="term" value="P:meiotic DNA double-strand break formation"/>
    <property type="evidence" value="ECO:0007669"/>
    <property type="project" value="TreeGrafter"/>
</dbReference>
<dbReference type="AlphaFoldDB" id="A0A507FE90"/>
<dbReference type="OrthoDB" id="30417at2759"/>
<dbReference type="GO" id="GO:0000723">
    <property type="term" value="P:telomere maintenance"/>
    <property type="evidence" value="ECO:0007669"/>
    <property type="project" value="TreeGrafter"/>
</dbReference>
<keyword evidence="13 16" id="KW-0464">Manganese</keyword>
<keyword evidence="8 16" id="KW-0255">Endonuclease</keyword>
<evidence type="ECO:0000256" key="5">
    <source>
        <dbReference type="ARBA" id="ARBA00022454"/>
    </source>
</evidence>
<keyword evidence="7" id="KW-0479">Metal-binding</keyword>
<dbReference type="PANTHER" id="PTHR10139">
    <property type="entry name" value="DOUBLE-STRAND BREAK REPAIR PROTEIN MRE11"/>
    <property type="match status" value="1"/>
</dbReference>
<dbReference type="SMART" id="SM01347">
    <property type="entry name" value="Mre11_DNA_bind"/>
    <property type="match status" value="1"/>
</dbReference>
<proteinExistence type="inferred from homology"/>
<comment type="caution">
    <text evidence="21">The sequence shown here is derived from an EMBL/GenBank/DDBJ whole genome shotgun (WGS) entry which is preliminary data.</text>
</comment>
<keyword evidence="22" id="KW-1185">Reference proteome</keyword>
<evidence type="ECO:0000256" key="17">
    <source>
        <dbReference type="PIRSR" id="PIRSR000882-1"/>
    </source>
</evidence>
<dbReference type="GO" id="GO:0006303">
    <property type="term" value="P:double-strand break repair via nonhomologous end joining"/>
    <property type="evidence" value="ECO:0007669"/>
    <property type="project" value="TreeGrafter"/>
</dbReference>
<feature type="active site" description="Proton donor" evidence="17">
    <location>
        <position position="128"/>
    </location>
</feature>
<dbReference type="NCBIfam" id="TIGR00583">
    <property type="entry name" value="mre11"/>
    <property type="match status" value="1"/>
</dbReference>
<dbReference type="GO" id="GO:0035861">
    <property type="term" value="C:site of double-strand break"/>
    <property type="evidence" value="ECO:0007669"/>
    <property type="project" value="TreeGrafter"/>
</dbReference>
<evidence type="ECO:0000256" key="19">
    <source>
        <dbReference type="SAM" id="MobiDB-lite"/>
    </source>
</evidence>
<dbReference type="GO" id="GO:0030145">
    <property type="term" value="F:manganese ion binding"/>
    <property type="evidence" value="ECO:0007669"/>
    <property type="project" value="UniProtKB-UniRule"/>
</dbReference>
<dbReference type="GO" id="GO:0008296">
    <property type="term" value="F:3'-5'-DNA exonuclease activity"/>
    <property type="evidence" value="ECO:0007669"/>
    <property type="project" value="InterPro"/>
</dbReference>
<protein>
    <recommendedName>
        <fullName evidence="16">Double-strand break repair protein</fullName>
    </recommendedName>
</protein>
<evidence type="ECO:0000256" key="9">
    <source>
        <dbReference type="ARBA" id="ARBA00022763"/>
    </source>
</evidence>
<feature type="compositionally biased region" description="Polar residues" evidence="19">
    <location>
        <begin position="664"/>
        <end position="673"/>
    </location>
</feature>
<comment type="cofactor">
    <cofactor evidence="1 16">
        <name>Mn(2+)</name>
        <dbReference type="ChEBI" id="CHEBI:29035"/>
    </cofactor>
</comment>
<evidence type="ECO:0000256" key="1">
    <source>
        <dbReference type="ARBA" id="ARBA00001936"/>
    </source>
</evidence>
<sequence>MLGMDEQNIESRFKILIATDNHLGYLEKDPVRGNDSFAAFAEILALAQEEKVDFILLGGDLFHDNKPSRKCMHKTMTMLRQFCMGDKPCLFDFVSAQDETFKDAFATVNYCDPNYNVSIPIFSIHGNHDDPSGDGDLCALDLLSAAGLVNYFGRADAVDDVQISPMLLKKSDVKLAVYGMGNIRDERLFRTFTSKKVRMFRPKEDKDDWFNVFVLHQNRVKRGPTNYIPESFLPDFLHLVVWGHEHDCLIDLEQNEEKGFFITQPGSSVATSLSEGEMIPKHVGILEIHPDKQFKLEKVALKTVRPFVMDDIVLADCNLLRRSDEKNVDEVLADKARVEEMITTARNIWKGAHPDVDEDDFPRPLIRLRVDYSNFSTLNPQRFGQRFVDRVANPKDILYFFRKRQATPGDKKAGASKVGFDMPTTIPERLDKIQVEDLVDEFLAAQSLEILPENGIGEAVRLFVEKEDKDAISDFYADSLKRTQASLNKAAPEIIFDESNLMKQISKEKLEASAEISLERARVFETGKSKRRVATNDDSDDEPVRESGPLFSDNDDDDPPPVKTAPKKAAARGSKATAAKAAPAPKKRAAPAAASKAPGKRRKKAADTEDEDDEDAQVVNSDKDEDDFVLESPAPAPPKTTRSSASSSRPSSSSTSRSKATASNLKQSTLNFGASSASSSSAPPVAKPKSSAASVSTPARASAKKPAAKRATVFEGDSDEDEDEGTTFANFGKKAGGGR</sequence>
<keyword evidence="5" id="KW-0158">Chromosome</keyword>
<dbReference type="Pfam" id="PF00149">
    <property type="entry name" value="Metallophos"/>
    <property type="match status" value="1"/>
</dbReference>
<dbReference type="Gene3D" id="3.30.110.110">
    <property type="entry name" value="Mre11, capping domain"/>
    <property type="match status" value="1"/>
</dbReference>
<evidence type="ECO:0000256" key="2">
    <source>
        <dbReference type="ARBA" id="ARBA00004123"/>
    </source>
</evidence>
<dbReference type="STRING" id="246404.A0A507FE90"/>
<evidence type="ECO:0000256" key="13">
    <source>
        <dbReference type="ARBA" id="ARBA00023211"/>
    </source>
</evidence>
<dbReference type="InterPro" id="IPR038487">
    <property type="entry name" value="Mre11_capping_dom"/>
</dbReference>
<comment type="similarity">
    <text evidence="4 16 18">Belongs to the MRE11/RAD32 family.</text>
</comment>
<dbReference type="Gene3D" id="3.60.21.10">
    <property type="match status" value="1"/>
</dbReference>
<comment type="function">
    <text evidence="16">Core component of the MRN complex, which plays a central role in double-strand break (DSB) repair, DNA recombination, maintenance of telomere integrity and meiosis. The MRN complex is involved in the repair of DNA double-strand breaks (DSBs) via homologous recombination (HR), an error-free mechanism which primarily occurs during S and G2 phases. The complex (1) mediates the end resection of damaged DNA, which generates proper single-stranded DNA, a key initial steps in HR, and is (2) required for the recruitment of other repair factors and efficient activation of ATM and ATR upon DNA damage. Within the MRN complex, MRE11 possesses both single-strand endonuclease activity and double-strand-specific 3'-5' exonuclease activity. MRE11 first endonucleolytically cleaves the 5' strand at DNA DSB ends to prevent non-homologous end joining (NHEJ) and licence HR. It then generates a single-stranded DNA gap via 3' to 5' exonucleolytic degradation, which is required for single-strand invasion and recombination.</text>
</comment>
<dbReference type="InterPro" id="IPR029052">
    <property type="entry name" value="Metallo-depent_PP-like"/>
</dbReference>
<evidence type="ECO:0000256" key="4">
    <source>
        <dbReference type="ARBA" id="ARBA00009028"/>
    </source>
</evidence>
<keyword evidence="9 16" id="KW-0227">DNA damage</keyword>
<evidence type="ECO:0000256" key="8">
    <source>
        <dbReference type="ARBA" id="ARBA00022759"/>
    </source>
</evidence>
<evidence type="ECO:0000256" key="7">
    <source>
        <dbReference type="ARBA" id="ARBA00022723"/>
    </source>
</evidence>
<dbReference type="InterPro" id="IPR041796">
    <property type="entry name" value="Mre11_N"/>
</dbReference>
<keyword evidence="14 16" id="KW-0539">Nucleus</keyword>
<feature type="domain" description="Mre11 DNA-binding" evidence="20">
    <location>
        <begin position="294"/>
        <end position="463"/>
    </location>
</feature>
<feature type="compositionally biased region" description="Low complexity" evidence="19">
    <location>
        <begin position="571"/>
        <end position="597"/>
    </location>
</feature>
<dbReference type="FunFam" id="3.60.21.10:FF:000011">
    <property type="entry name" value="Double-strand break repair protein"/>
    <property type="match status" value="1"/>
</dbReference>
<evidence type="ECO:0000256" key="14">
    <source>
        <dbReference type="ARBA" id="ARBA00023242"/>
    </source>
</evidence>
<feature type="compositionally biased region" description="Low complexity" evidence="19">
    <location>
        <begin position="674"/>
        <end position="701"/>
    </location>
</feature>
<reference evidence="21 22" key="1">
    <citation type="journal article" date="2019" name="Sci. Rep.">
        <title>Comparative genomics of chytrid fungi reveal insights into the obligate biotrophic and pathogenic lifestyle of Synchytrium endobioticum.</title>
        <authorList>
            <person name="van de Vossenberg B.T.L.H."/>
            <person name="Warris S."/>
            <person name="Nguyen H.D.T."/>
            <person name="van Gent-Pelzer M.P.E."/>
            <person name="Joly D.L."/>
            <person name="van de Geest H.C."/>
            <person name="Bonants P.J.M."/>
            <person name="Smith D.S."/>
            <person name="Levesque C.A."/>
            <person name="van der Lee T.A.J."/>
        </authorList>
    </citation>
    <scope>NUCLEOTIDE SEQUENCE [LARGE SCALE GENOMIC DNA]</scope>
    <source>
        <strain evidence="21 22">CBS 675.73</strain>
    </source>
</reference>
<feature type="compositionally biased region" description="Acidic residues" evidence="19">
    <location>
        <begin position="716"/>
        <end position="725"/>
    </location>
</feature>
<evidence type="ECO:0000256" key="11">
    <source>
        <dbReference type="ARBA" id="ARBA00022839"/>
    </source>
</evidence>
<dbReference type="CDD" id="cd00840">
    <property type="entry name" value="MPP_Mre11_N"/>
    <property type="match status" value="1"/>
</dbReference>
<evidence type="ECO:0000256" key="12">
    <source>
        <dbReference type="ARBA" id="ARBA00023204"/>
    </source>
</evidence>
<evidence type="ECO:0000256" key="3">
    <source>
        <dbReference type="ARBA" id="ARBA00004286"/>
    </source>
</evidence>
<dbReference type="GO" id="GO:0097552">
    <property type="term" value="P:mitochondrial double-strand break repair via homologous recombination"/>
    <property type="evidence" value="ECO:0007669"/>
    <property type="project" value="TreeGrafter"/>
</dbReference>
<evidence type="ECO:0000256" key="6">
    <source>
        <dbReference type="ARBA" id="ARBA00022722"/>
    </source>
</evidence>
<dbReference type="GO" id="GO:0031573">
    <property type="term" value="P:mitotic intra-S DNA damage checkpoint signaling"/>
    <property type="evidence" value="ECO:0007669"/>
    <property type="project" value="TreeGrafter"/>
</dbReference>